<proteinExistence type="inferred from homology"/>
<keyword evidence="2" id="KW-0547">Nucleotide-binding</keyword>
<dbReference type="Pfam" id="PF04548">
    <property type="entry name" value="AIG1"/>
    <property type="match status" value="1"/>
</dbReference>
<evidence type="ECO:0000259" key="3">
    <source>
        <dbReference type="Pfam" id="PF04548"/>
    </source>
</evidence>
<reference evidence="4" key="1">
    <citation type="submission" date="2014-12" db="EMBL/GenBank/DDBJ databases">
        <title>Insight into the proteome of Arion vulgaris.</title>
        <authorList>
            <person name="Aradska J."/>
            <person name="Bulat T."/>
            <person name="Smidak R."/>
            <person name="Sarate P."/>
            <person name="Gangsoo J."/>
            <person name="Sialana F."/>
            <person name="Bilban M."/>
            <person name="Lubec G."/>
        </authorList>
    </citation>
    <scope>NUCLEOTIDE SEQUENCE</scope>
    <source>
        <tissue evidence="4">Skin</tissue>
    </source>
</reference>
<dbReference type="AlphaFoldDB" id="A0A0B6Z2C8"/>
<organism evidence="4">
    <name type="scientific">Arion vulgaris</name>
    <dbReference type="NCBI Taxonomy" id="1028688"/>
    <lineage>
        <taxon>Eukaryota</taxon>
        <taxon>Metazoa</taxon>
        <taxon>Spiralia</taxon>
        <taxon>Lophotrochozoa</taxon>
        <taxon>Mollusca</taxon>
        <taxon>Gastropoda</taxon>
        <taxon>Heterobranchia</taxon>
        <taxon>Euthyneura</taxon>
        <taxon>Panpulmonata</taxon>
        <taxon>Eupulmonata</taxon>
        <taxon>Stylommatophora</taxon>
        <taxon>Helicina</taxon>
        <taxon>Arionoidea</taxon>
        <taxon>Arionidae</taxon>
        <taxon>Arion</taxon>
    </lineage>
</organism>
<feature type="non-terminal residue" evidence="4">
    <location>
        <position position="160"/>
    </location>
</feature>
<dbReference type="Gene3D" id="3.40.50.300">
    <property type="entry name" value="P-loop containing nucleotide triphosphate hydrolases"/>
    <property type="match status" value="1"/>
</dbReference>
<dbReference type="InterPro" id="IPR027417">
    <property type="entry name" value="P-loop_NTPase"/>
</dbReference>
<evidence type="ECO:0000313" key="4">
    <source>
        <dbReference type="EMBL" id="CEK62542.1"/>
    </source>
</evidence>
<feature type="non-terminal residue" evidence="4">
    <location>
        <position position="1"/>
    </location>
</feature>
<evidence type="ECO:0000256" key="2">
    <source>
        <dbReference type="ARBA" id="ARBA00022741"/>
    </source>
</evidence>
<sequence>ILKVVDGPCLMEGQTKLKSPLEAFVHCPRGFHALLFVLNFACPRWTASDNSLVIFLKQTLGKDIIKNRGILVITHGECFDLYTTRREWMTFETWCQKQEGGLGDLIKECGNRVILFYNLTPTKHEESVNKLITITHGFGKLFTCEFLKGVKSLGDHALGD</sequence>
<dbReference type="EMBL" id="HACG01015677">
    <property type="protein sequence ID" value="CEK62542.1"/>
    <property type="molecule type" value="Transcribed_RNA"/>
</dbReference>
<dbReference type="InterPro" id="IPR006703">
    <property type="entry name" value="G_AIG1"/>
</dbReference>
<gene>
    <name evidence="4" type="primary">ORF45459</name>
</gene>
<feature type="domain" description="AIG1-type G" evidence="3">
    <location>
        <begin position="2"/>
        <end position="133"/>
    </location>
</feature>
<protein>
    <recommendedName>
        <fullName evidence="3">AIG1-type G domain-containing protein</fullName>
    </recommendedName>
</protein>
<accession>A0A0B6Z2C8</accession>
<dbReference type="GO" id="GO:0005525">
    <property type="term" value="F:GTP binding"/>
    <property type="evidence" value="ECO:0007669"/>
    <property type="project" value="InterPro"/>
</dbReference>
<name>A0A0B6Z2C8_9EUPU</name>
<comment type="similarity">
    <text evidence="1">Belongs to the TRAFAC class TrmE-Era-EngA-EngB-Septin-like GTPase superfamily. AIG1/Toc34/Toc159-like paraseptin GTPase family. IAN subfamily.</text>
</comment>
<evidence type="ECO:0000256" key="1">
    <source>
        <dbReference type="ARBA" id="ARBA00008535"/>
    </source>
</evidence>